<feature type="compositionally biased region" description="Low complexity" evidence="8">
    <location>
        <begin position="102"/>
        <end position="115"/>
    </location>
</feature>
<dbReference type="InterPro" id="IPR022783">
    <property type="entry name" value="GCFC_dom"/>
</dbReference>
<feature type="compositionally biased region" description="Polar residues" evidence="8">
    <location>
        <begin position="71"/>
        <end position="101"/>
    </location>
</feature>
<dbReference type="Proteomes" id="UP001151582">
    <property type="component" value="Unassembled WGS sequence"/>
</dbReference>
<evidence type="ECO:0000256" key="1">
    <source>
        <dbReference type="ARBA" id="ARBA00004123"/>
    </source>
</evidence>
<keyword evidence="6 7" id="KW-0539">Nucleus</keyword>
<comment type="caution">
    <text evidence="10">The sequence shown here is derived from an EMBL/GenBank/DDBJ whole genome shotgun (WGS) entry which is preliminary data.</text>
</comment>
<dbReference type="InterPro" id="IPR022159">
    <property type="entry name" value="STIP/TFIP11_N"/>
</dbReference>
<dbReference type="Pfam" id="PF12457">
    <property type="entry name" value="TIP_N"/>
    <property type="match status" value="1"/>
</dbReference>
<feature type="compositionally biased region" description="Polar residues" evidence="8">
    <location>
        <begin position="147"/>
        <end position="190"/>
    </location>
</feature>
<sequence>MGLDADDPDRVPFHVDDADLQEEQAQFAGHKRRRHRTKEQAIYGIWAESEDEEFDQRKPHKSAKWLESTNVSFVQSQKPPLPLSPTQATLASSGANTPHNGDSSSPSDSADSNADTELTPRPMGLGASISSPMATDAWDRPALGLGRQSSAMSTPTFMNSHPNGRGHQLSSQPRTSPVPSPASSMSTDAPSTPVPKEFAQFTKHSGGVALKMMMKMGYKFGQGLGASGKGIVNPIETKLRPSRMGLSYKGFKEKTAQARETELQRNQAESPATVTLQSEKAVPTGRSKKPSKPRVVYQSVAEVISRVETRLQPPGTGKVLDMTGPETRNLASVSEWAAFNATPAPVTDTTTDSHEPLPSVSDDVRLIIDLTQAELDDLANDEQAQGYQQKVLAQEQQSIHKLIAQTQAEITQVETVTQYIDQCTDLADQFAAVPPGERLEVLAELVTLLANLHQEFAPQWQEWSMEIFVVATLANPLKAVLADWEPLHDPTFLLDLFRILRPCMSTHDRLYPQSERRALNAPPLDPRDDPIVFSGTSVAGDISSVSRNTGVFSTQAEDGMDWDYIDTIRRDDTPMTPYESLMYQVWLPPLRSALVNHWNVYAAHHTSQRQPTMPNPATAEDPAVRLLEAWRPPVAPIYVYLYVLEHVVVPKLTQAIEHYNDADNGLPKLALHLWLHPWLPILGDRMGSLLTPVRHQLAVRLKKWHPSEPYGHALVQPWVHVLQAQDLDRLVRRYIVPKLQMALHQELTINPRSQNMDPFHWVMAWQDVVPPSTLATLLVGEFFPKWHRVLAIWLQQAPHFEQITQWYLWWKSVFPEPIRDLPTVASEFRKGLDAINQSLDS</sequence>
<keyword evidence="3 7" id="KW-0507">mRNA processing</keyword>
<keyword evidence="4 7" id="KW-0747">Spliceosome</keyword>
<proteinExistence type="inferred from homology"/>
<evidence type="ECO:0000259" key="9">
    <source>
        <dbReference type="PROSITE" id="PS50174"/>
    </source>
</evidence>
<gene>
    <name evidence="10" type="ORF">H4R34_002238</name>
</gene>
<keyword evidence="11" id="KW-1185">Reference proteome</keyword>
<keyword evidence="5 7" id="KW-0508">mRNA splicing</keyword>
<dbReference type="GO" id="GO:0000390">
    <property type="term" value="P:spliceosomal complex disassembly"/>
    <property type="evidence" value="ECO:0007669"/>
    <property type="project" value="InterPro"/>
</dbReference>
<evidence type="ECO:0000256" key="2">
    <source>
        <dbReference type="ARBA" id="ARBA00010900"/>
    </source>
</evidence>
<dbReference type="GO" id="GO:0071008">
    <property type="term" value="C:U2-type post-mRNA release spliceosomal complex"/>
    <property type="evidence" value="ECO:0007669"/>
    <property type="project" value="TreeGrafter"/>
</dbReference>
<dbReference type="PROSITE" id="PS50174">
    <property type="entry name" value="G_PATCH"/>
    <property type="match status" value="1"/>
</dbReference>
<dbReference type="InterPro" id="IPR045211">
    <property type="entry name" value="TFP11/STIP/Ntr1"/>
</dbReference>
<dbReference type="PANTHER" id="PTHR23329:SF1">
    <property type="entry name" value="TUFTELIN-INTERACTING PROTEIN 11"/>
    <property type="match status" value="1"/>
</dbReference>
<feature type="region of interest" description="Disordered" evidence="8">
    <location>
        <begin position="261"/>
        <end position="294"/>
    </location>
</feature>
<evidence type="ECO:0000313" key="11">
    <source>
        <dbReference type="Proteomes" id="UP001151582"/>
    </source>
</evidence>
<evidence type="ECO:0000313" key="10">
    <source>
        <dbReference type="EMBL" id="KAJ1981023.1"/>
    </source>
</evidence>
<evidence type="ECO:0000256" key="5">
    <source>
        <dbReference type="ARBA" id="ARBA00023187"/>
    </source>
</evidence>
<evidence type="ECO:0000256" key="3">
    <source>
        <dbReference type="ARBA" id="ARBA00022664"/>
    </source>
</evidence>
<feature type="domain" description="G-patch" evidence="9">
    <location>
        <begin position="205"/>
        <end position="251"/>
    </location>
</feature>
<feature type="compositionally biased region" description="Polar residues" evidence="8">
    <location>
        <begin position="264"/>
        <end position="278"/>
    </location>
</feature>
<dbReference type="SMART" id="SM00443">
    <property type="entry name" value="G_patch"/>
    <property type="match status" value="1"/>
</dbReference>
<dbReference type="InterPro" id="IPR024933">
    <property type="entry name" value="TFP11"/>
</dbReference>
<organism evidence="10 11">
    <name type="scientific">Dimargaris verticillata</name>
    <dbReference type="NCBI Taxonomy" id="2761393"/>
    <lineage>
        <taxon>Eukaryota</taxon>
        <taxon>Fungi</taxon>
        <taxon>Fungi incertae sedis</taxon>
        <taxon>Zoopagomycota</taxon>
        <taxon>Kickxellomycotina</taxon>
        <taxon>Dimargaritomycetes</taxon>
        <taxon>Dimargaritales</taxon>
        <taxon>Dimargaritaceae</taxon>
        <taxon>Dimargaris</taxon>
    </lineage>
</organism>
<dbReference type="EMBL" id="JANBQB010000141">
    <property type="protein sequence ID" value="KAJ1981023.1"/>
    <property type="molecule type" value="Genomic_DNA"/>
</dbReference>
<evidence type="ECO:0000256" key="6">
    <source>
        <dbReference type="ARBA" id="ARBA00023242"/>
    </source>
</evidence>
<dbReference type="Pfam" id="PF07842">
    <property type="entry name" value="GCFC"/>
    <property type="match status" value="1"/>
</dbReference>
<name>A0A9W8B4J6_9FUNG</name>
<comment type="subcellular location">
    <subcellularLocation>
        <location evidence="1 7">Nucleus</location>
    </subcellularLocation>
</comment>
<dbReference type="Pfam" id="PF01585">
    <property type="entry name" value="G-patch"/>
    <property type="match status" value="1"/>
</dbReference>
<evidence type="ECO:0000256" key="4">
    <source>
        <dbReference type="ARBA" id="ARBA00022728"/>
    </source>
</evidence>
<dbReference type="PANTHER" id="PTHR23329">
    <property type="entry name" value="TUFTELIN-INTERACTING PROTEIN 11-RELATED"/>
    <property type="match status" value="1"/>
</dbReference>
<evidence type="ECO:0000256" key="7">
    <source>
        <dbReference type="PIRNR" id="PIRNR017706"/>
    </source>
</evidence>
<feature type="region of interest" description="Disordered" evidence="8">
    <location>
        <begin position="71"/>
        <end position="197"/>
    </location>
</feature>
<evidence type="ECO:0000256" key="8">
    <source>
        <dbReference type="SAM" id="MobiDB-lite"/>
    </source>
</evidence>
<comment type="similarity">
    <text evidence="2 7">Belongs to the TFP11/STIP family.</text>
</comment>
<dbReference type="AlphaFoldDB" id="A0A9W8B4J6"/>
<reference evidence="10" key="1">
    <citation type="submission" date="2022-07" db="EMBL/GenBank/DDBJ databases">
        <title>Phylogenomic reconstructions and comparative analyses of Kickxellomycotina fungi.</title>
        <authorList>
            <person name="Reynolds N.K."/>
            <person name="Stajich J.E."/>
            <person name="Barry K."/>
            <person name="Grigoriev I.V."/>
            <person name="Crous P."/>
            <person name="Smith M.E."/>
        </authorList>
    </citation>
    <scope>NUCLEOTIDE SEQUENCE</scope>
    <source>
        <strain evidence="10">RSA 567</strain>
    </source>
</reference>
<protein>
    <recommendedName>
        <fullName evidence="9">G-patch domain-containing protein</fullName>
    </recommendedName>
</protein>
<dbReference type="PIRSF" id="PIRSF017706">
    <property type="entry name" value="TFIP11"/>
    <property type="match status" value="1"/>
</dbReference>
<dbReference type="OrthoDB" id="4822at2759"/>
<dbReference type="GO" id="GO:0003676">
    <property type="term" value="F:nucleic acid binding"/>
    <property type="evidence" value="ECO:0007669"/>
    <property type="project" value="InterPro"/>
</dbReference>
<dbReference type="InterPro" id="IPR000467">
    <property type="entry name" value="G_patch_dom"/>
</dbReference>
<accession>A0A9W8B4J6</accession>